<accession>X0U4B4</accession>
<dbReference type="Pfam" id="PF23899">
    <property type="entry name" value="SU10_portal"/>
    <property type="match status" value="1"/>
</dbReference>
<organism evidence="1">
    <name type="scientific">marine sediment metagenome</name>
    <dbReference type="NCBI Taxonomy" id="412755"/>
    <lineage>
        <taxon>unclassified sequences</taxon>
        <taxon>metagenomes</taxon>
        <taxon>ecological metagenomes</taxon>
    </lineage>
</organism>
<name>X0U4B4_9ZZZZ</name>
<reference evidence="1" key="1">
    <citation type="journal article" date="2014" name="Front. Microbiol.">
        <title>High frequency of phylogenetically diverse reductive dehalogenase-homologous genes in deep subseafloor sedimentary metagenomes.</title>
        <authorList>
            <person name="Kawai M."/>
            <person name="Futagami T."/>
            <person name="Toyoda A."/>
            <person name="Takaki Y."/>
            <person name="Nishi S."/>
            <person name="Hori S."/>
            <person name="Arai W."/>
            <person name="Tsubouchi T."/>
            <person name="Morono Y."/>
            <person name="Uchiyama I."/>
            <person name="Ito T."/>
            <person name="Fujiyama A."/>
            <person name="Inagaki F."/>
            <person name="Takami H."/>
        </authorList>
    </citation>
    <scope>NUCLEOTIDE SEQUENCE</scope>
    <source>
        <strain evidence="1">Expedition CK06-06</strain>
    </source>
</reference>
<comment type="caution">
    <text evidence="1">The sequence shown here is derived from an EMBL/GenBank/DDBJ whole genome shotgun (WGS) entry which is preliminary data.</text>
</comment>
<proteinExistence type="predicted"/>
<feature type="non-terminal residue" evidence="1">
    <location>
        <position position="1"/>
    </location>
</feature>
<evidence type="ECO:0000313" key="1">
    <source>
        <dbReference type="EMBL" id="GAF94191.1"/>
    </source>
</evidence>
<feature type="non-terminal residue" evidence="1">
    <location>
        <position position="274"/>
    </location>
</feature>
<dbReference type="EMBL" id="BARS01019737">
    <property type="protein sequence ID" value="GAF94191.1"/>
    <property type="molecule type" value="Genomic_DNA"/>
</dbReference>
<sequence>YSREPEATEGIPFHLTTPMRDGIGVKIWQCWGWVPPEARINDKSAWRLVVLADGKYVLRDEPAPTPDGKPPYFPIKSIPIPKRLYGESILQYIGPLADQQSRLANMRLDEVFLGVWQQYIYRADSVVSDNQLLMQPGGAIEVAPEQGQSINDTFAVLPRKPVMPDAWNEDQYRQTQAEHAAAATDIMQGVSASDRQTATEVERRLQQGNARHTLYSMWNSFTVKKEMLTRTWRWLQMRMTVPRIVRTVGTEYATVDISQIQVPVDIIVADGIFA</sequence>
<dbReference type="AlphaFoldDB" id="X0U4B4"/>
<gene>
    <name evidence="1" type="ORF">S01H1_31932</name>
</gene>
<dbReference type="InterPro" id="IPR056909">
    <property type="entry name" value="SU10_portal"/>
</dbReference>
<protein>
    <submittedName>
        <fullName evidence="1">Uncharacterized protein</fullName>
    </submittedName>
</protein>